<keyword evidence="2" id="KW-0805">Transcription regulation</keyword>
<dbReference type="InterPro" id="IPR047057">
    <property type="entry name" value="MerR_fam"/>
</dbReference>
<sequence length="267" mass="30605">MVTSKKFCAISGITLETLRHYIDLELLKPAKVLANGYREFSIDNAVEVFYLRHERGLGASLNQFHPENEAESLADQDARYQDNLVQLQKQKALLERQIERNLYYRSLIQRAIHQKEQLLYLNVEQLFSLSFLEFSPANLDRQGVLETIETWMQFPELLHLAFRIDPEQLTSESDIVKPRVGLGIRTDFAKQNGLPYAEAETSCGSGKMAMIVSRSESLTQIPREALASLLECTDQPIRKELVGRLITRVQEDGKLWYYFSCSLDLGS</sequence>
<keyword evidence="1" id="KW-0678">Repressor</keyword>
<dbReference type="GO" id="GO:0003700">
    <property type="term" value="F:DNA-binding transcription factor activity"/>
    <property type="evidence" value="ECO:0007669"/>
    <property type="project" value="InterPro"/>
</dbReference>
<evidence type="ECO:0000313" key="7">
    <source>
        <dbReference type="EMBL" id="RGR72130.1"/>
    </source>
</evidence>
<evidence type="ECO:0000256" key="4">
    <source>
        <dbReference type="ARBA" id="ARBA00023163"/>
    </source>
</evidence>
<dbReference type="PANTHER" id="PTHR30204:SF69">
    <property type="entry name" value="MERR-FAMILY TRANSCRIPTIONAL REGULATOR"/>
    <property type="match status" value="1"/>
</dbReference>
<evidence type="ECO:0000313" key="8">
    <source>
        <dbReference type="Proteomes" id="UP000284178"/>
    </source>
</evidence>
<keyword evidence="8" id="KW-1185">Reference proteome</keyword>
<dbReference type="EMBL" id="QRUP01000016">
    <property type="protein sequence ID" value="RGR72130.1"/>
    <property type="molecule type" value="Genomic_DNA"/>
</dbReference>
<dbReference type="AlphaFoldDB" id="A0A412FVG7"/>
<dbReference type="GO" id="GO:0003677">
    <property type="term" value="F:DNA binding"/>
    <property type="evidence" value="ECO:0007669"/>
    <property type="project" value="UniProtKB-KW"/>
</dbReference>
<evidence type="ECO:0000256" key="1">
    <source>
        <dbReference type="ARBA" id="ARBA00022491"/>
    </source>
</evidence>
<accession>A0A412FVG7</accession>
<name>A0A412FVG7_9FIRM</name>
<keyword evidence="5" id="KW-0175">Coiled coil</keyword>
<organism evidence="7 8">
    <name type="scientific">Holdemania filiformis</name>
    <dbReference type="NCBI Taxonomy" id="61171"/>
    <lineage>
        <taxon>Bacteria</taxon>
        <taxon>Bacillati</taxon>
        <taxon>Bacillota</taxon>
        <taxon>Erysipelotrichia</taxon>
        <taxon>Erysipelotrichales</taxon>
        <taxon>Erysipelotrichaceae</taxon>
        <taxon>Holdemania</taxon>
    </lineage>
</organism>
<dbReference type="Pfam" id="PF00376">
    <property type="entry name" value="MerR"/>
    <property type="match status" value="1"/>
</dbReference>
<protein>
    <submittedName>
        <fullName evidence="7">MerR family transcriptional regulator</fullName>
    </submittedName>
</protein>
<evidence type="ECO:0000259" key="6">
    <source>
        <dbReference type="Pfam" id="PF00376"/>
    </source>
</evidence>
<dbReference type="PANTHER" id="PTHR30204">
    <property type="entry name" value="REDOX-CYCLING DRUG-SENSING TRANSCRIPTIONAL ACTIVATOR SOXR"/>
    <property type="match status" value="1"/>
</dbReference>
<dbReference type="CDD" id="cd00592">
    <property type="entry name" value="HTH_MerR-like"/>
    <property type="match status" value="1"/>
</dbReference>
<evidence type="ECO:0000256" key="3">
    <source>
        <dbReference type="ARBA" id="ARBA00023125"/>
    </source>
</evidence>
<dbReference type="GeneID" id="83016223"/>
<evidence type="ECO:0000256" key="5">
    <source>
        <dbReference type="SAM" id="Coils"/>
    </source>
</evidence>
<dbReference type="Gene3D" id="1.10.1660.10">
    <property type="match status" value="1"/>
</dbReference>
<comment type="caution">
    <text evidence="7">The sequence shown here is derived from an EMBL/GenBank/DDBJ whole genome shotgun (WGS) entry which is preliminary data.</text>
</comment>
<dbReference type="Proteomes" id="UP000284178">
    <property type="component" value="Unassembled WGS sequence"/>
</dbReference>
<dbReference type="InterPro" id="IPR009061">
    <property type="entry name" value="DNA-bd_dom_put_sf"/>
</dbReference>
<proteinExistence type="predicted"/>
<evidence type="ECO:0000256" key="2">
    <source>
        <dbReference type="ARBA" id="ARBA00023015"/>
    </source>
</evidence>
<gene>
    <name evidence="7" type="ORF">DWY25_12540</name>
</gene>
<dbReference type="InterPro" id="IPR000551">
    <property type="entry name" value="MerR-type_HTH_dom"/>
</dbReference>
<feature type="coiled-coil region" evidence="5">
    <location>
        <begin position="70"/>
        <end position="97"/>
    </location>
</feature>
<dbReference type="SUPFAM" id="SSF46955">
    <property type="entry name" value="Putative DNA-binding domain"/>
    <property type="match status" value="1"/>
</dbReference>
<reference evidence="7 8" key="1">
    <citation type="submission" date="2018-08" db="EMBL/GenBank/DDBJ databases">
        <title>A genome reference for cultivated species of the human gut microbiota.</title>
        <authorList>
            <person name="Zou Y."/>
            <person name="Xue W."/>
            <person name="Luo G."/>
        </authorList>
    </citation>
    <scope>NUCLEOTIDE SEQUENCE [LARGE SCALE GENOMIC DNA]</scope>
    <source>
        <strain evidence="7 8">AF24-29</strain>
    </source>
</reference>
<dbReference type="RefSeq" id="WP_117895511.1">
    <property type="nucleotide sequence ID" value="NZ_CABJCV010000016.1"/>
</dbReference>
<keyword evidence="3" id="KW-0238">DNA-binding</keyword>
<keyword evidence="4" id="KW-0804">Transcription</keyword>
<feature type="domain" description="HTH merR-type" evidence="6">
    <location>
        <begin position="3"/>
        <end position="40"/>
    </location>
</feature>